<accession>A0ABR7QDB0</accession>
<organism evidence="1 2">
    <name type="scientific">Kordia aestuariivivens</name>
    <dbReference type="NCBI Taxonomy" id="2759037"/>
    <lineage>
        <taxon>Bacteria</taxon>
        <taxon>Pseudomonadati</taxon>
        <taxon>Bacteroidota</taxon>
        <taxon>Flavobacteriia</taxon>
        <taxon>Flavobacteriales</taxon>
        <taxon>Flavobacteriaceae</taxon>
        <taxon>Kordia</taxon>
    </lineage>
</organism>
<evidence type="ECO:0000313" key="1">
    <source>
        <dbReference type="EMBL" id="MBC8756552.1"/>
    </source>
</evidence>
<evidence type="ECO:0000313" key="2">
    <source>
        <dbReference type="Proteomes" id="UP000619238"/>
    </source>
</evidence>
<sequence>MYSKNEGQQFTVLPAFVIMANQESAFWKNIQTGGEYLIDAITTLSGVGNLAKFRHLSKLAKLGHKLTLANKAKRVVSGFAAFAEISSGTINTLLKLSGLNDTKFGQSLSEVLFYLELVSLGGELTNAIRNGLKKASKEVLEHPNLKKYLDEVKIDLPNGKKRKLSPKEKIQLKNELKQVQGKGGAYGDSIIATSDPVKVKQFEEGYKKLLKLNLHLNPEKAINYLEDAMPHFNHKVVDGEIIQISKTNCGNTVEVMKDFIRHGKLDKAGKSGFQTFDVVTPKFGHGSFVDIHKTIDTSAIPRLEQIMKNGDEVVIYGMQHKKTVKGARGEVAEKSIGHYFYGKKIQGKLHIGDPQTGEFFVFSASSRKAHEYLNIVGKDGFKYLTVKN</sequence>
<dbReference type="Proteomes" id="UP000619238">
    <property type="component" value="Unassembled WGS sequence"/>
</dbReference>
<dbReference type="RefSeq" id="WP_187563591.1">
    <property type="nucleotide sequence ID" value="NZ_JACGWS010000012.1"/>
</dbReference>
<comment type="caution">
    <text evidence="1">The sequence shown here is derived from an EMBL/GenBank/DDBJ whole genome shotgun (WGS) entry which is preliminary data.</text>
</comment>
<protein>
    <submittedName>
        <fullName evidence="1">Uncharacterized protein</fullName>
    </submittedName>
</protein>
<reference evidence="1 2" key="1">
    <citation type="submission" date="2020-07" db="EMBL/GenBank/DDBJ databases">
        <title>Description of Kordia aestuariivivens sp. nov., isolated from a tidal flat.</title>
        <authorList>
            <person name="Park S."/>
            <person name="Yoon J.-H."/>
        </authorList>
    </citation>
    <scope>NUCLEOTIDE SEQUENCE [LARGE SCALE GENOMIC DNA]</scope>
    <source>
        <strain evidence="1 2">YSTF-M3</strain>
    </source>
</reference>
<keyword evidence="2" id="KW-1185">Reference proteome</keyword>
<gene>
    <name evidence="1" type="ORF">H2O64_17905</name>
</gene>
<name>A0ABR7QDB0_9FLAO</name>
<dbReference type="EMBL" id="JACGWS010000012">
    <property type="protein sequence ID" value="MBC8756552.1"/>
    <property type="molecule type" value="Genomic_DNA"/>
</dbReference>
<proteinExistence type="predicted"/>